<proteinExistence type="predicted"/>
<dbReference type="KEGG" id="sle:sle1_132"/>
<evidence type="ECO:0000313" key="2">
    <source>
        <dbReference type="Proteomes" id="UP000035016"/>
    </source>
</evidence>
<reference evidence="2" key="1">
    <citation type="submission" date="2015-02" db="EMBL/GenBank/DDBJ databases">
        <authorList>
            <person name="Gomez-Escribano P.J."/>
        </authorList>
    </citation>
    <scope>NUCLEOTIDE SEQUENCE [LARGE SCALE GENOMIC DNA]</scope>
    <source>
        <strain evidence="2">C34 (DSM 42122 / NRRL B-24963)</strain>
        <plasmid evidence="2">pSLE1</plasmid>
    </source>
</reference>
<dbReference type="PATRIC" id="fig|1437453.6.peg.7259"/>
<keyword evidence="1" id="KW-0614">Plasmid</keyword>
<dbReference type="RefSeq" id="WP_047121320.1">
    <property type="nucleotide sequence ID" value="NZ_LN831788.1"/>
</dbReference>
<protein>
    <submittedName>
        <fullName evidence="1">Sle1_132 protein</fullName>
    </submittedName>
</protein>
<geneLocation type="plasmid" evidence="1 2">
    <name>pSLE1</name>
</geneLocation>
<dbReference type="EMBL" id="LN831788">
    <property type="protein sequence ID" value="CQR59299.1"/>
    <property type="molecule type" value="Genomic_DNA"/>
</dbReference>
<sequence length="173" mass="19331">MTTWDALAKRLDRVKKPVRTFALCDDPDIRDRYVTAKREAERADTYLQSLSPDADPQARALVEKQAKDAHAELAEAKEAYEAHTVTLRFQALEQQQLETLLAEHPPTEQDEADGAEFNSATFMPALIAAASLDGMPVEAADRYLKTWTPADARALWHAAWSVQHTQRTDLGKG</sequence>
<dbReference type="AlphaFoldDB" id="A0A0F7VKL2"/>
<gene>
    <name evidence="1" type="ORF">sle1_132</name>
</gene>
<evidence type="ECO:0000313" key="1">
    <source>
        <dbReference type="EMBL" id="CQR59299.1"/>
    </source>
</evidence>
<organism evidence="1 2">
    <name type="scientific">Streptomyces leeuwenhoekii</name>
    <dbReference type="NCBI Taxonomy" id="1437453"/>
    <lineage>
        <taxon>Bacteria</taxon>
        <taxon>Bacillati</taxon>
        <taxon>Actinomycetota</taxon>
        <taxon>Actinomycetes</taxon>
        <taxon>Kitasatosporales</taxon>
        <taxon>Streptomycetaceae</taxon>
        <taxon>Streptomyces</taxon>
    </lineage>
</organism>
<dbReference type="Proteomes" id="UP000035016">
    <property type="component" value="Plasmid pSLE1"/>
</dbReference>
<name>A0A0F7VKL2_STRLW</name>
<accession>A0A0F7VKL2</accession>